<name>A0A498ISZ0_MALDO</name>
<gene>
    <name evidence="1" type="ORF">DVH24_042072</name>
</gene>
<organism evidence="1 2">
    <name type="scientific">Malus domestica</name>
    <name type="common">Apple</name>
    <name type="synonym">Pyrus malus</name>
    <dbReference type="NCBI Taxonomy" id="3750"/>
    <lineage>
        <taxon>Eukaryota</taxon>
        <taxon>Viridiplantae</taxon>
        <taxon>Streptophyta</taxon>
        <taxon>Embryophyta</taxon>
        <taxon>Tracheophyta</taxon>
        <taxon>Spermatophyta</taxon>
        <taxon>Magnoliopsida</taxon>
        <taxon>eudicotyledons</taxon>
        <taxon>Gunneridae</taxon>
        <taxon>Pentapetalae</taxon>
        <taxon>rosids</taxon>
        <taxon>fabids</taxon>
        <taxon>Rosales</taxon>
        <taxon>Rosaceae</taxon>
        <taxon>Amygdaloideae</taxon>
        <taxon>Maleae</taxon>
        <taxon>Malus</taxon>
    </lineage>
</organism>
<comment type="caution">
    <text evidence="1">The sequence shown here is derived from an EMBL/GenBank/DDBJ whole genome shotgun (WGS) entry which is preliminary data.</text>
</comment>
<keyword evidence="2" id="KW-1185">Reference proteome</keyword>
<dbReference type="AlphaFoldDB" id="A0A498ISZ0"/>
<accession>A0A498ISZ0</accession>
<sequence length="123" mass="13739">MLTSTHLLQVPIDGSFYHDSLPLITLTRSKGTTRSPLMIQSSVDQIVFPFDYDRALLGIAIAPANFKRASTTLENTMMRCYMSHYERDVALFRQSDLVERNIGSLLMKALLLGPKSRTTVSSG</sequence>
<reference evidence="1 2" key="1">
    <citation type="submission" date="2018-10" db="EMBL/GenBank/DDBJ databases">
        <title>A high-quality apple genome assembly.</title>
        <authorList>
            <person name="Hu J."/>
        </authorList>
    </citation>
    <scope>NUCLEOTIDE SEQUENCE [LARGE SCALE GENOMIC DNA]</scope>
    <source>
        <strain evidence="2">cv. HFTH1</strain>
        <tissue evidence="1">Young leaf</tissue>
    </source>
</reference>
<evidence type="ECO:0000313" key="2">
    <source>
        <dbReference type="Proteomes" id="UP000290289"/>
    </source>
</evidence>
<dbReference type="Proteomes" id="UP000290289">
    <property type="component" value="Chromosome 11"/>
</dbReference>
<evidence type="ECO:0000313" key="1">
    <source>
        <dbReference type="EMBL" id="RXH85304.1"/>
    </source>
</evidence>
<dbReference type="EMBL" id="RDQH01000337">
    <property type="protein sequence ID" value="RXH85304.1"/>
    <property type="molecule type" value="Genomic_DNA"/>
</dbReference>
<protein>
    <submittedName>
        <fullName evidence="1">Uncharacterized protein</fullName>
    </submittedName>
</protein>
<proteinExistence type="predicted"/>